<dbReference type="GO" id="GO:0003735">
    <property type="term" value="F:structural constituent of ribosome"/>
    <property type="evidence" value="ECO:0007669"/>
    <property type="project" value="InterPro"/>
</dbReference>
<dbReference type="AlphaFoldDB" id="A0A0G1YEU2"/>
<comment type="function">
    <text evidence="7">Binds to the 23S rRNA.</text>
</comment>
<dbReference type="Pfam" id="PF03948">
    <property type="entry name" value="Ribosomal_L9_C"/>
    <property type="match status" value="1"/>
</dbReference>
<dbReference type="Proteomes" id="UP000033870">
    <property type="component" value="Unassembled WGS sequence"/>
</dbReference>
<dbReference type="HAMAP" id="MF_00503">
    <property type="entry name" value="Ribosomal_bL9"/>
    <property type="match status" value="1"/>
</dbReference>
<dbReference type="InterPro" id="IPR020070">
    <property type="entry name" value="Ribosomal_bL9_N"/>
</dbReference>
<comment type="caution">
    <text evidence="9">The sequence shown here is derived from an EMBL/GenBank/DDBJ whole genome shotgun (WGS) entry which is preliminary data.</text>
</comment>
<dbReference type="GO" id="GO:0019843">
    <property type="term" value="F:rRNA binding"/>
    <property type="evidence" value="ECO:0007669"/>
    <property type="project" value="UniProtKB-UniRule"/>
</dbReference>
<keyword evidence="4 7" id="KW-0689">Ribosomal protein</keyword>
<evidence type="ECO:0000256" key="3">
    <source>
        <dbReference type="ARBA" id="ARBA00022884"/>
    </source>
</evidence>
<keyword evidence="3 7" id="KW-0694">RNA-binding</keyword>
<dbReference type="Gene3D" id="3.10.430.100">
    <property type="entry name" value="Ribosomal protein L9, C-terminal domain"/>
    <property type="match status" value="1"/>
</dbReference>
<evidence type="ECO:0000256" key="4">
    <source>
        <dbReference type="ARBA" id="ARBA00022980"/>
    </source>
</evidence>
<dbReference type="PROSITE" id="PS00651">
    <property type="entry name" value="RIBOSOMAL_L9"/>
    <property type="match status" value="1"/>
</dbReference>
<name>A0A0G1YEU2_9BACT</name>
<dbReference type="InterPro" id="IPR020069">
    <property type="entry name" value="Ribosomal_bL9_C"/>
</dbReference>
<dbReference type="GO" id="GO:0006412">
    <property type="term" value="P:translation"/>
    <property type="evidence" value="ECO:0007669"/>
    <property type="project" value="UniProtKB-UniRule"/>
</dbReference>
<dbReference type="InterPro" id="IPR036935">
    <property type="entry name" value="Ribosomal_bL9_N_sf"/>
</dbReference>
<protein>
    <recommendedName>
        <fullName evidence="6 7">Large ribosomal subunit protein bL9</fullName>
    </recommendedName>
</protein>
<evidence type="ECO:0000259" key="8">
    <source>
        <dbReference type="PROSITE" id="PS00651"/>
    </source>
</evidence>
<evidence type="ECO:0000256" key="7">
    <source>
        <dbReference type="HAMAP-Rule" id="MF_00503"/>
    </source>
</evidence>
<dbReference type="InterPro" id="IPR020594">
    <property type="entry name" value="Ribosomal_bL9_bac/chp"/>
</dbReference>
<organism evidence="9 10">
    <name type="scientific">Candidatus Magasanikbacteria bacterium GW2011_GWA2_56_11</name>
    <dbReference type="NCBI Taxonomy" id="1619044"/>
    <lineage>
        <taxon>Bacteria</taxon>
        <taxon>Candidatus Magasanikiibacteriota</taxon>
    </lineage>
</organism>
<feature type="domain" description="Ribosomal protein L9" evidence="8">
    <location>
        <begin position="13"/>
        <end position="40"/>
    </location>
</feature>
<dbReference type="NCBIfam" id="TIGR00158">
    <property type="entry name" value="L9"/>
    <property type="match status" value="1"/>
</dbReference>
<dbReference type="Gene3D" id="3.40.5.10">
    <property type="entry name" value="Ribosomal protein L9, N-terminal domain"/>
    <property type="match status" value="1"/>
</dbReference>
<dbReference type="GO" id="GO:1990904">
    <property type="term" value="C:ribonucleoprotein complex"/>
    <property type="evidence" value="ECO:0007669"/>
    <property type="project" value="UniProtKB-KW"/>
</dbReference>
<evidence type="ECO:0000313" key="10">
    <source>
        <dbReference type="Proteomes" id="UP000033870"/>
    </source>
</evidence>
<proteinExistence type="inferred from homology"/>
<dbReference type="EMBL" id="LCRX01000014">
    <property type="protein sequence ID" value="KKW41736.1"/>
    <property type="molecule type" value="Genomic_DNA"/>
</dbReference>
<dbReference type="SUPFAM" id="SSF55653">
    <property type="entry name" value="Ribosomal protein L9 C-domain"/>
    <property type="match status" value="1"/>
</dbReference>
<evidence type="ECO:0000313" key="9">
    <source>
        <dbReference type="EMBL" id="KKW41736.1"/>
    </source>
</evidence>
<reference evidence="9 10" key="1">
    <citation type="journal article" date="2015" name="Nature">
        <title>rRNA introns, odd ribosomes, and small enigmatic genomes across a large radiation of phyla.</title>
        <authorList>
            <person name="Brown C.T."/>
            <person name="Hug L.A."/>
            <person name="Thomas B.C."/>
            <person name="Sharon I."/>
            <person name="Castelle C.J."/>
            <person name="Singh A."/>
            <person name="Wilkins M.J."/>
            <person name="Williams K.H."/>
            <person name="Banfield J.F."/>
        </authorList>
    </citation>
    <scope>NUCLEOTIDE SEQUENCE [LARGE SCALE GENOMIC DNA]</scope>
</reference>
<evidence type="ECO:0000256" key="2">
    <source>
        <dbReference type="ARBA" id="ARBA00022730"/>
    </source>
</evidence>
<dbReference type="InterPro" id="IPR009027">
    <property type="entry name" value="Ribosomal_bL9/RNase_H1_N"/>
</dbReference>
<evidence type="ECO:0000256" key="1">
    <source>
        <dbReference type="ARBA" id="ARBA00010605"/>
    </source>
</evidence>
<dbReference type="PANTHER" id="PTHR21368">
    <property type="entry name" value="50S RIBOSOMAL PROTEIN L9"/>
    <property type="match status" value="1"/>
</dbReference>
<gene>
    <name evidence="7" type="primary">rplI</name>
    <name evidence="9" type="ORF">UY92_C0014G0061</name>
</gene>
<keyword evidence="5 7" id="KW-0687">Ribonucleoprotein</keyword>
<comment type="similarity">
    <text evidence="1 7">Belongs to the bacterial ribosomal protein bL9 family.</text>
</comment>
<keyword evidence="2 7" id="KW-0699">rRNA-binding</keyword>
<sequence length="148" mass="16186">MKVLLLKDVPGTGKKGEVKEVADGFARNFLLSRKLATAATDQAVAHVQAEEDRRRRGMETELRHLQRDAARLDGVEIDLVEKVNHEGTLYAALSGAKIAQAIKREAGIQVSPRQIASSEPIKSLGEHRVTIRFGHGLEAEITVIVSEV</sequence>
<dbReference type="InterPro" id="IPR000244">
    <property type="entry name" value="Ribosomal_bL9"/>
</dbReference>
<dbReference type="SUPFAM" id="SSF55658">
    <property type="entry name" value="L9 N-domain-like"/>
    <property type="match status" value="1"/>
</dbReference>
<evidence type="ECO:0000256" key="5">
    <source>
        <dbReference type="ARBA" id="ARBA00023274"/>
    </source>
</evidence>
<accession>A0A0G1YEU2</accession>
<dbReference type="InterPro" id="IPR036791">
    <property type="entry name" value="Ribosomal_bL9_C_sf"/>
</dbReference>
<dbReference type="GO" id="GO:0005840">
    <property type="term" value="C:ribosome"/>
    <property type="evidence" value="ECO:0007669"/>
    <property type="project" value="UniProtKB-KW"/>
</dbReference>
<dbReference type="Pfam" id="PF01281">
    <property type="entry name" value="Ribosomal_L9_N"/>
    <property type="match status" value="1"/>
</dbReference>
<dbReference type="STRING" id="1619044.UY92_C0014G0061"/>
<dbReference type="PATRIC" id="fig|1619044.3.peg.1072"/>
<evidence type="ECO:0000256" key="6">
    <source>
        <dbReference type="ARBA" id="ARBA00035292"/>
    </source>
</evidence>